<accession>A0A2S9XJI2</accession>
<dbReference type="OrthoDB" id="5476690at2"/>
<name>A0A2S9XJI2_9BACT</name>
<organism evidence="2 3">
    <name type="scientific">Enhygromyxa salina</name>
    <dbReference type="NCBI Taxonomy" id="215803"/>
    <lineage>
        <taxon>Bacteria</taxon>
        <taxon>Pseudomonadati</taxon>
        <taxon>Myxococcota</taxon>
        <taxon>Polyangia</taxon>
        <taxon>Nannocystales</taxon>
        <taxon>Nannocystaceae</taxon>
        <taxon>Enhygromyxa</taxon>
    </lineage>
</organism>
<comment type="caution">
    <text evidence="2">The sequence shown here is derived from an EMBL/GenBank/DDBJ whole genome shotgun (WGS) entry which is preliminary data.</text>
</comment>
<dbReference type="EMBL" id="PVNK01000199">
    <property type="protein sequence ID" value="PRP93025.1"/>
    <property type="molecule type" value="Genomic_DNA"/>
</dbReference>
<evidence type="ECO:0000313" key="3">
    <source>
        <dbReference type="Proteomes" id="UP000237968"/>
    </source>
</evidence>
<dbReference type="Proteomes" id="UP000237968">
    <property type="component" value="Unassembled WGS sequence"/>
</dbReference>
<gene>
    <name evidence="2" type="ORF">ENSA5_45860</name>
</gene>
<feature type="region of interest" description="Disordered" evidence="1">
    <location>
        <begin position="1245"/>
        <end position="1270"/>
    </location>
</feature>
<proteinExistence type="predicted"/>
<evidence type="ECO:0000256" key="1">
    <source>
        <dbReference type="SAM" id="MobiDB-lite"/>
    </source>
</evidence>
<dbReference type="RefSeq" id="WP_106393848.1">
    <property type="nucleotide sequence ID" value="NZ_PVNK01000199.1"/>
</dbReference>
<sequence>MSKAAELIAGLEFDTQFDSAGSFSLDRDKAREKMRQFQLADPHRYVLLLVEAASLSGATTIVFDIDSDDMRMRFDAALSYADLDELYTSLFVDRSTVEIRARRELALACNAVMALNPRWARIESFARGEDGQLHGVAATLRPEADDEITRLEQPTASPPQGMADAWTTIHVKDRFRPGLLVRFIHDVRGSIPEEVLIRERCAWASLSITLDEAEVSRGLPLAPVAGVRFETEHLRGVAGIEVDDGRRDRSAMVLVSNGVEIATHELVDSVQGLWFWVDSSRFRKDVSQGDIVRSDPAYEDTLEAVGRARDKVLERLVEQWAAGEFSEHGRPTADEVFDLLRGCFIRWADASWLGANAGPLGRVGALPLWRTVDGQWLSPRALAEQADPERGIMYSRRDFDGVVPLGWGPVIHVVDGLAELEAIRHVYPGAKDVSATLEREVPWELARRAWRARPHEIELPRSVLRYPMAFEQGEYRGRVALRPGKLSNLRVVVDGCLLMEVELDLGFIGLSAVITGPLEPARDYTRVRRDRSFATALMLVLAQLPRLVEAWASDEFAGDVVQRCLVALTQPMFASRWLEQFGYKTYAARQLVARLGAPPLVPKLGLTPGQPLGAVARAISFTTVDARLVTLAELDHDRREREREKGKILVVDRSAPSSEAVAELLVHAAPADLRLLEALFGASLIHDDTAAYVRELGRRSFEAKPRRGPSPPQATWTASVELDLSPARGGGKIRGHVGVGASQVRDWRPDDPRRVTIEVFTEGRQLCVTEERCWVPGAEAELAWDGAPVNANWTGLGGSSAPLREAVDAGLSSIIRGLAEAAVAESRRPNDDARRLLWLAMVAPFVSVEHVEAWRVLRKHHADDHAGAVEAYFGVMELFPVVPLDELREAITLLIQEDRLPTQAELLSVLGRTSAPPGGGRGFHREILASYGLLESVPLIPLVSGQAIDLVSLTRVFEATGEIAHVEDPALRWDGDERVIVRADEIDQVGLIRLFGRDAFTEVSGWIHERRHQQQFEARAPLEQIRVPDHTRLVGVEFERDDFEGELAVPGWTAGGGRTMKITLCHDRRIVQEIELRGWLPVVGIVDDPHAELSADYSEVETDGPRMAALRKVLSEVLSDQLLPALAERFGSLEPRERSLARTWIAADWRRSGLHAGQHPSRLSEVGERFARLKLFRDVDGTARSLIELIDRNRAQGCLWYVERDPGHGVEPPFAIVETRGPERELLADLFPKLEDFSQRWRARADGEQRKRAAPALPPTSAPKQALSVAPVSHHDMEGELWLPDRSPFDSGVILGAAGKVVEVIDPVSVLGAQGVIGGALEADDGFERVELTGAARRYLAVRVISLYSELLKRHRRELARPDTVDFVDPELARRRAVRFELLRAAAVALGQARRRGETFDAILGNLERGLNAQPLLRLATGRLISVSVARKARPQELAYLDIWDPNAPMLDASERARLLLDDAGEGVAKVEPTADPDPASEPDPEPTDLAAAVTAMDKPPLDTDEELGPLELSPLQLEPPEELAPEPQPEPQPDLVGELLERVREELRLLRERHQVVLAEGRLDRIDAKEGRGRELVSINGRVIFDSAHPRFVRALDDPDPIWVSFLASVAYTALNRWLEEITDAHELLFHAGHAEHLLSGLLDPEPPLGG</sequence>
<reference evidence="2 3" key="1">
    <citation type="submission" date="2018-03" db="EMBL/GenBank/DDBJ databases">
        <title>Draft Genome Sequences of the Obligatory Marine Myxobacteria Enhygromyxa salina SWB005.</title>
        <authorList>
            <person name="Poehlein A."/>
            <person name="Moghaddam J.A."/>
            <person name="Harms H."/>
            <person name="Alanjari M."/>
            <person name="Koenig G.M."/>
            <person name="Daniel R."/>
            <person name="Schaeberle T.F."/>
        </authorList>
    </citation>
    <scope>NUCLEOTIDE SEQUENCE [LARGE SCALE GENOMIC DNA]</scope>
    <source>
        <strain evidence="2 3">SWB005</strain>
    </source>
</reference>
<protein>
    <submittedName>
        <fullName evidence="2">Uncharacterized protein</fullName>
    </submittedName>
</protein>
<keyword evidence="3" id="KW-1185">Reference proteome</keyword>
<evidence type="ECO:0000313" key="2">
    <source>
        <dbReference type="EMBL" id="PRP93025.1"/>
    </source>
</evidence>
<feature type="region of interest" description="Disordered" evidence="1">
    <location>
        <begin position="1469"/>
        <end position="1488"/>
    </location>
</feature>